<sequence>MSPPAKGLPFYRRVRFAWAGVCDAWRLEASFRSQCLAALAALLALAALRPGWLWSATVVVMVALVLAAELINTALEAALDGLHPEQAGFVRIAKDCAAAAVLVLSAASVLVFACMLADLLGVGSAG</sequence>
<reference evidence="20 21" key="1">
    <citation type="submission" date="2018-09" db="EMBL/GenBank/DDBJ databases">
        <title>Metagenome Assembled Genomes from an Advanced Water Purification Facility.</title>
        <authorList>
            <person name="Stamps B.W."/>
            <person name="Spear J.R."/>
        </authorList>
    </citation>
    <scope>NUCLEOTIDE SEQUENCE [LARGE SCALE GENOMIC DNA]</scope>
    <source>
        <strain evidence="20">Bin_27_1</strain>
    </source>
</reference>
<keyword evidence="18" id="KW-0460">Magnesium</keyword>
<feature type="binding site" evidence="17">
    <location>
        <position position="28"/>
    </location>
    <ligand>
        <name>ATP</name>
        <dbReference type="ChEBI" id="CHEBI:30616"/>
    </ligand>
</feature>
<evidence type="ECO:0000256" key="10">
    <source>
        <dbReference type="ARBA" id="ARBA00022989"/>
    </source>
</evidence>
<dbReference type="CDD" id="cd14263">
    <property type="entry name" value="DAGK_IM_like"/>
    <property type="match status" value="1"/>
</dbReference>
<evidence type="ECO:0000256" key="14">
    <source>
        <dbReference type="ARBA" id="ARBA00023264"/>
    </source>
</evidence>
<gene>
    <name evidence="20" type="ORF">E6Q80_10325</name>
</gene>
<dbReference type="PANTHER" id="PTHR34299:SF1">
    <property type="entry name" value="DIACYLGLYCEROL KINASE"/>
    <property type="match status" value="1"/>
</dbReference>
<keyword evidence="12 19" id="KW-0472">Membrane</keyword>
<keyword evidence="9 17" id="KW-0067">ATP-binding</keyword>
<name>A0A5C7SPW9_THASP</name>
<feature type="transmembrane region" description="Helical" evidence="19">
    <location>
        <begin position="52"/>
        <end position="75"/>
    </location>
</feature>
<evidence type="ECO:0000256" key="18">
    <source>
        <dbReference type="PIRSR" id="PIRSR600829-4"/>
    </source>
</evidence>
<evidence type="ECO:0000256" key="15">
    <source>
        <dbReference type="PIRSR" id="PIRSR600829-1"/>
    </source>
</evidence>
<keyword evidence="18" id="KW-0479">Metal-binding</keyword>
<evidence type="ECO:0000256" key="11">
    <source>
        <dbReference type="ARBA" id="ARBA00023098"/>
    </source>
</evidence>
<evidence type="ECO:0000256" key="13">
    <source>
        <dbReference type="ARBA" id="ARBA00023209"/>
    </source>
</evidence>
<dbReference type="GO" id="GO:0016301">
    <property type="term" value="F:kinase activity"/>
    <property type="evidence" value="ECO:0007669"/>
    <property type="project" value="UniProtKB-KW"/>
</dbReference>
<comment type="caution">
    <text evidence="20">The sequence shown here is derived from an EMBL/GenBank/DDBJ whole genome shotgun (WGS) entry which is preliminary data.</text>
</comment>
<evidence type="ECO:0000256" key="3">
    <source>
        <dbReference type="ARBA" id="ARBA00022475"/>
    </source>
</evidence>
<evidence type="ECO:0000256" key="7">
    <source>
        <dbReference type="ARBA" id="ARBA00022741"/>
    </source>
</evidence>
<keyword evidence="11" id="KW-0443">Lipid metabolism</keyword>
<feature type="binding site" evidence="18">
    <location>
        <position position="28"/>
    </location>
    <ligand>
        <name>a divalent metal cation</name>
        <dbReference type="ChEBI" id="CHEBI:60240"/>
    </ligand>
</feature>
<evidence type="ECO:0000256" key="12">
    <source>
        <dbReference type="ARBA" id="ARBA00023136"/>
    </source>
</evidence>
<keyword evidence="13" id="KW-0594">Phospholipid biosynthesis</keyword>
<keyword evidence="3" id="KW-1003">Cell membrane</keyword>
<keyword evidence="10 19" id="KW-1133">Transmembrane helix</keyword>
<keyword evidence="8 20" id="KW-0418">Kinase</keyword>
<feature type="active site" description="Proton acceptor" evidence="15">
    <location>
        <position position="69"/>
    </location>
</feature>
<dbReference type="RefSeq" id="WP_276658613.1">
    <property type="nucleotide sequence ID" value="NZ_SSFD01000157.1"/>
</dbReference>
<dbReference type="GO" id="GO:0008654">
    <property type="term" value="P:phospholipid biosynthetic process"/>
    <property type="evidence" value="ECO:0007669"/>
    <property type="project" value="UniProtKB-KW"/>
</dbReference>
<feature type="transmembrane region" description="Helical" evidence="19">
    <location>
        <begin position="96"/>
        <end position="120"/>
    </location>
</feature>
<evidence type="ECO:0000313" key="20">
    <source>
        <dbReference type="EMBL" id="TXH85136.1"/>
    </source>
</evidence>
<organism evidence="20 21">
    <name type="scientific">Thauera aminoaromatica</name>
    <dbReference type="NCBI Taxonomy" id="164330"/>
    <lineage>
        <taxon>Bacteria</taxon>
        <taxon>Pseudomonadati</taxon>
        <taxon>Pseudomonadota</taxon>
        <taxon>Betaproteobacteria</taxon>
        <taxon>Rhodocyclales</taxon>
        <taxon>Zoogloeaceae</taxon>
        <taxon>Thauera</taxon>
    </lineage>
</organism>
<feature type="binding site" evidence="18">
    <location>
        <position position="76"/>
    </location>
    <ligand>
        <name>a divalent metal cation</name>
        <dbReference type="ChEBI" id="CHEBI:60240"/>
    </ligand>
</feature>
<dbReference type="InterPro" id="IPR000829">
    <property type="entry name" value="DAGK"/>
</dbReference>
<dbReference type="Pfam" id="PF01219">
    <property type="entry name" value="DAGK_prokar"/>
    <property type="match status" value="1"/>
</dbReference>
<dbReference type="AlphaFoldDB" id="A0A5C7SPW9"/>
<dbReference type="PANTHER" id="PTHR34299">
    <property type="entry name" value="DIACYLGLYCEROL KINASE"/>
    <property type="match status" value="1"/>
</dbReference>
<evidence type="ECO:0000313" key="21">
    <source>
        <dbReference type="Proteomes" id="UP000321192"/>
    </source>
</evidence>
<protein>
    <submittedName>
        <fullName evidence="20">Diacylglycerol kinase</fullName>
    </submittedName>
</protein>
<dbReference type="Gene3D" id="1.10.287.3610">
    <property type="match status" value="1"/>
</dbReference>
<keyword evidence="6 19" id="KW-0812">Transmembrane</keyword>
<evidence type="ECO:0000256" key="19">
    <source>
        <dbReference type="SAM" id="Phobius"/>
    </source>
</evidence>
<evidence type="ECO:0000256" key="5">
    <source>
        <dbReference type="ARBA" id="ARBA00022679"/>
    </source>
</evidence>
<proteinExistence type="inferred from homology"/>
<keyword evidence="5" id="KW-0808">Transferase</keyword>
<keyword evidence="7 17" id="KW-0547">Nucleotide-binding</keyword>
<dbReference type="InterPro" id="IPR036945">
    <property type="entry name" value="DAGK_sf"/>
</dbReference>
<evidence type="ECO:0000256" key="8">
    <source>
        <dbReference type="ARBA" id="ARBA00022777"/>
    </source>
</evidence>
<dbReference type="GO" id="GO:0005524">
    <property type="term" value="F:ATP binding"/>
    <property type="evidence" value="ECO:0007669"/>
    <property type="project" value="UniProtKB-KW"/>
</dbReference>
<keyword evidence="14" id="KW-1208">Phospholipid metabolism</keyword>
<comment type="subcellular location">
    <subcellularLocation>
        <location evidence="1">Cell membrane</location>
        <topology evidence="1">Multi-pass membrane protein</topology>
    </subcellularLocation>
</comment>
<feature type="binding site" evidence="16">
    <location>
        <position position="69"/>
    </location>
    <ligand>
        <name>substrate</name>
    </ligand>
</feature>
<evidence type="ECO:0000256" key="2">
    <source>
        <dbReference type="ARBA" id="ARBA00005967"/>
    </source>
</evidence>
<dbReference type="GO" id="GO:0046872">
    <property type="term" value="F:metal ion binding"/>
    <property type="evidence" value="ECO:0007669"/>
    <property type="project" value="UniProtKB-KW"/>
</dbReference>
<feature type="binding site" evidence="17">
    <location>
        <position position="76"/>
    </location>
    <ligand>
        <name>ATP</name>
        <dbReference type="ChEBI" id="CHEBI:30616"/>
    </ligand>
</feature>
<evidence type="ECO:0000256" key="4">
    <source>
        <dbReference type="ARBA" id="ARBA00022516"/>
    </source>
</evidence>
<evidence type="ECO:0000256" key="6">
    <source>
        <dbReference type="ARBA" id="ARBA00022692"/>
    </source>
</evidence>
<evidence type="ECO:0000256" key="16">
    <source>
        <dbReference type="PIRSR" id="PIRSR600829-2"/>
    </source>
</evidence>
<accession>A0A5C7SPW9</accession>
<comment type="similarity">
    <text evidence="2">Belongs to the bacterial diacylglycerol kinase family.</text>
</comment>
<evidence type="ECO:0000256" key="9">
    <source>
        <dbReference type="ARBA" id="ARBA00022840"/>
    </source>
</evidence>
<dbReference type="EMBL" id="SSFD01000157">
    <property type="protein sequence ID" value="TXH85136.1"/>
    <property type="molecule type" value="Genomic_DNA"/>
</dbReference>
<feature type="binding site" evidence="17">
    <location>
        <begin position="94"/>
        <end position="95"/>
    </location>
    <ligand>
        <name>ATP</name>
        <dbReference type="ChEBI" id="CHEBI:30616"/>
    </ligand>
</feature>
<dbReference type="Proteomes" id="UP000321192">
    <property type="component" value="Unassembled WGS sequence"/>
</dbReference>
<evidence type="ECO:0000256" key="17">
    <source>
        <dbReference type="PIRSR" id="PIRSR600829-3"/>
    </source>
</evidence>
<evidence type="ECO:0000256" key="1">
    <source>
        <dbReference type="ARBA" id="ARBA00004651"/>
    </source>
</evidence>
<keyword evidence="4" id="KW-0444">Lipid biosynthesis</keyword>
<comment type="cofactor">
    <cofactor evidence="18">
        <name>Mg(2+)</name>
        <dbReference type="ChEBI" id="CHEBI:18420"/>
    </cofactor>
    <text evidence="18">Mn(2+), Zn(2+), Cd(2+) and Co(2+) support activity to lesser extents.</text>
</comment>
<dbReference type="GO" id="GO:0005886">
    <property type="term" value="C:plasma membrane"/>
    <property type="evidence" value="ECO:0007669"/>
    <property type="project" value="UniProtKB-SubCell"/>
</dbReference>